<gene>
    <name evidence="3" type="ORF">LF923_0016715</name>
</gene>
<organism evidence="3">
    <name type="scientific">Dickeya oryzae</name>
    <dbReference type="NCBI Taxonomy" id="1240404"/>
    <lineage>
        <taxon>Bacteria</taxon>
        <taxon>Pseudomonadati</taxon>
        <taxon>Pseudomonadota</taxon>
        <taxon>Gammaproteobacteria</taxon>
        <taxon>Enterobacterales</taxon>
        <taxon>Pectobacteriaceae</taxon>
        <taxon>Dickeya</taxon>
    </lineage>
</organism>
<evidence type="ECO:0000256" key="1">
    <source>
        <dbReference type="SAM" id="Coils"/>
    </source>
</evidence>
<dbReference type="GO" id="GO:0006302">
    <property type="term" value="P:double-strand break repair"/>
    <property type="evidence" value="ECO:0007669"/>
    <property type="project" value="TreeGrafter"/>
</dbReference>
<protein>
    <submittedName>
        <fullName evidence="3">AAA family ATPase</fullName>
    </submittedName>
</protein>
<evidence type="ECO:0000259" key="2">
    <source>
        <dbReference type="Pfam" id="PF13166"/>
    </source>
</evidence>
<accession>A0AB39IDI5</accession>
<feature type="domain" description="Protein CR006 P-loop" evidence="2">
    <location>
        <begin position="11"/>
        <end position="743"/>
    </location>
</feature>
<dbReference type="Gene3D" id="3.40.50.300">
    <property type="entry name" value="P-loop containing nucleotide triphosphate hydrolases"/>
    <property type="match status" value="1"/>
</dbReference>
<keyword evidence="1" id="KW-0175">Coiled coil</keyword>
<dbReference type="PANTHER" id="PTHR32182:SF0">
    <property type="entry name" value="DNA REPLICATION AND REPAIR PROTEIN RECF"/>
    <property type="match status" value="1"/>
</dbReference>
<dbReference type="GO" id="GO:0000731">
    <property type="term" value="P:DNA synthesis involved in DNA repair"/>
    <property type="evidence" value="ECO:0007669"/>
    <property type="project" value="TreeGrafter"/>
</dbReference>
<dbReference type="InterPro" id="IPR026866">
    <property type="entry name" value="CR006_AAA"/>
</dbReference>
<evidence type="ECO:0000313" key="3">
    <source>
        <dbReference type="EMBL" id="XDL13803.1"/>
    </source>
</evidence>
<dbReference type="AlphaFoldDB" id="A0AB39IDI5"/>
<dbReference type="SUPFAM" id="SSF52540">
    <property type="entry name" value="P-loop containing nucleoside triphosphate hydrolases"/>
    <property type="match status" value="1"/>
</dbReference>
<dbReference type="RefSeq" id="WP_226102469.1">
    <property type="nucleotide sequence ID" value="NZ_CP162411.1"/>
</dbReference>
<sequence>MVQSINLLRDYGIFRNYTKTDTKDFGRLNLIYGWNGSGKSTLSSLFEQIENRHNMRYPNSTFAIKTFTQGTITKDNISTNNLNLKVFNQSFINKNIDWNNSVKSILLIAQEKIEEKKKLEELKTSLDKKTREHVRRKTANDKLTDEIQNFLTDAAKRTKTSLQVIDTSDSRFLSYNRTKLENFIRSSVDLIKKADSILDINEVANLTKAANPTQKPVITTKAPSVDSSLLKKAQDRLNELFKQSVTNKVIESLKNNQDIQSWVFNGLSLTLGSDSCHFCGNKISQERIDELNAHFNDEYKKFSETLNKAKMWLKSQFIAIVSIGDIDIYDEHKDLLKEKSSLLNGEAEKINIHIKEWEKKLDEKITNPFNIDFIAVEIPNSLFSNYNQYEKEINNLIELHNNKCNSFKEETNKIKSKLESHYAASEVRSFDYFKKILNRDSEEKNLQQINNDLISIKSEIKSIEDSLSNETIAADIFNKHLQGFLGRSELSLQFNKEKNGYEILRDNQIGHAPNLSEGEKTAIALIYFITKLTENDNKISDSIIVFDDPVSSFDSNHLFHSYSFIKTYCNDAKQLFLLTHNFTFFKLFRDWFNNNNINRRKKEKNENAFFYTIESSAVTPRSSVICNADSSLVDYNSEYHYIFDTLYKHKEHPRLTREQAFFTANLSRKLLESFLNFKYPKHRSDLSQLMDTAEKNCVTFDSNKKEKVYRFINKYSHSAVIEINEDIAENLIGEGTNIIGDIFSWIEEIDKTHYDEMVSICQKN</sequence>
<proteinExistence type="predicted"/>
<reference evidence="3" key="1">
    <citation type="submission" date="2024-07" db="EMBL/GenBank/DDBJ databases">
        <authorList>
            <person name="Pedron J."/>
        </authorList>
    </citation>
    <scope>NUCLEOTIDE SEQUENCE</scope>
    <source>
        <strain evidence="3">A642-S2-A17</strain>
    </source>
</reference>
<dbReference type="EMBL" id="CP162411">
    <property type="protein sequence ID" value="XDL13803.1"/>
    <property type="molecule type" value="Genomic_DNA"/>
</dbReference>
<dbReference type="Pfam" id="PF13166">
    <property type="entry name" value="AAA_13"/>
    <property type="match status" value="1"/>
</dbReference>
<feature type="coiled-coil region" evidence="1">
    <location>
        <begin position="439"/>
        <end position="466"/>
    </location>
</feature>
<dbReference type="PANTHER" id="PTHR32182">
    <property type="entry name" value="DNA REPLICATION AND REPAIR PROTEIN RECF"/>
    <property type="match status" value="1"/>
</dbReference>
<name>A0AB39IDI5_9GAMM</name>
<dbReference type="InterPro" id="IPR027417">
    <property type="entry name" value="P-loop_NTPase"/>
</dbReference>